<dbReference type="RefSeq" id="WP_006682692.1">
    <property type="nucleotide sequence ID" value="NZ_CAFB01000042.1"/>
</dbReference>
<name>G2J9Q6_9BURK</name>
<feature type="region of interest" description="Disordered" evidence="5">
    <location>
        <begin position="159"/>
        <end position="205"/>
    </location>
</feature>
<dbReference type="STRING" id="1070319.CAGGBEG34_250003"/>
<keyword evidence="2 4" id="KW-0732">Signal</keyword>
<organism evidence="7 8">
    <name type="scientific">Candidatus Glomeribacter gigasporarum BEG34</name>
    <dbReference type="NCBI Taxonomy" id="1070319"/>
    <lineage>
        <taxon>Bacteria</taxon>
        <taxon>Pseudomonadati</taxon>
        <taxon>Pseudomonadota</taxon>
        <taxon>Betaproteobacteria</taxon>
        <taxon>Burkholderiales</taxon>
        <taxon>Burkholderiaceae</taxon>
        <taxon>Candidatus Glomeribacter</taxon>
    </lineage>
</organism>
<dbReference type="GO" id="GO:0043165">
    <property type="term" value="P:Gram-negative-bacterium-type cell outer membrane assembly"/>
    <property type="evidence" value="ECO:0007669"/>
    <property type="project" value="UniProtKB-UniRule"/>
</dbReference>
<evidence type="ECO:0000256" key="1">
    <source>
        <dbReference type="ARBA" id="ARBA00022448"/>
    </source>
</evidence>
<evidence type="ECO:0000313" key="7">
    <source>
        <dbReference type="EMBL" id="CCD29503.1"/>
    </source>
</evidence>
<dbReference type="Pfam" id="PF03968">
    <property type="entry name" value="LptD_N"/>
    <property type="match status" value="1"/>
</dbReference>
<dbReference type="Gene3D" id="2.60.450.10">
    <property type="entry name" value="Lipopolysaccharide (LPS) transport protein A like domain"/>
    <property type="match status" value="1"/>
</dbReference>
<evidence type="ECO:0000313" key="8">
    <source>
        <dbReference type="Proteomes" id="UP000054051"/>
    </source>
</evidence>
<dbReference type="AlphaFoldDB" id="G2J9Q6"/>
<feature type="signal peptide" evidence="4">
    <location>
        <begin position="1"/>
        <end position="23"/>
    </location>
</feature>
<dbReference type="GO" id="GO:0009279">
    <property type="term" value="C:cell outer membrane"/>
    <property type="evidence" value="ECO:0007669"/>
    <property type="project" value="TreeGrafter"/>
</dbReference>
<dbReference type="Proteomes" id="UP000054051">
    <property type="component" value="Unassembled WGS sequence"/>
</dbReference>
<protein>
    <recommendedName>
        <fullName evidence="4">Lipopolysaccharide export system protein LptA</fullName>
    </recommendedName>
</protein>
<keyword evidence="8" id="KW-1185">Reference proteome</keyword>
<comment type="similarity">
    <text evidence="4">Belongs to the LptA family.</text>
</comment>
<dbReference type="EMBL" id="CAFB01000042">
    <property type="protein sequence ID" value="CCD29503.1"/>
    <property type="molecule type" value="Genomic_DNA"/>
</dbReference>
<sequence precursor="true">MIQKRRLCAAGALLCAFLPGAMARAERADRDQPIYVQADRWTHDDLKRISTLSGRAIVTQGTTVLKGDRVVIREDPQGYYFLNSTAGRGARAYFRSKRDRVDETIEGEGERIDYDGKNEIATLVGRAVVRRLSGSAKVIDEIHGHVIRYEAKNDFYTAQSSADASGNPSGRVRAMLSPRTGAASSKEGAAAPLEMSNTLDQKTQP</sequence>
<dbReference type="NCBIfam" id="TIGR03002">
    <property type="entry name" value="outer_YhbN_LptA"/>
    <property type="match status" value="1"/>
</dbReference>
<comment type="caution">
    <text evidence="7">The sequence shown here is derived from an EMBL/GenBank/DDBJ whole genome shotgun (WGS) entry which is preliminary data.</text>
</comment>
<proteinExistence type="inferred from homology"/>
<reference evidence="7 8" key="1">
    <citation type="submission" date="2011-08" db="EMBL/GenBank/DDBJ databases">
        <title>The genome of the obligate endobacterium of an arbuscular mycorrhizal fungus reveals an interphylum network of nutritional interactions.</title>
        <authorList>
            <person name="Ghignone S."/>
            <person name="Salvioli A."/>
            <person name="Anca I."/>
            <person name="Lumini E."/>
            <person name="Ortu G."/>
            <person name="Petiti L."/>
            <person name="Cruveiller S."/>
            <person name="Bianciotto V."/>
            <person name="Piffanelli P."/>
            <person name="Lanfranco L."/>
            <person name="Bonfante P."/>
        </authorList>
    </citation>
    <scope>NUCLEOTIDE SEQUENCE [LARGE SCALE GENOMIC DNA]</scope>
    <source>
        <strain evidence="7 8">BEG34</strain>
    </source>
</reference>
<dbReference type="HAMAP" id="MF_01914">
    <property type="entry name" value="LPS_assembly_LptA"/>
    <property type="match status" value="1"/>
</dbReference>
<dbReference type="PANTHER" id="PTHR36504:SF1">
    <property type="entry name" value="LIPOPOLYSACCHARIDE EXPORT SYSTEM PROTEIN LPTA"/>
    <property type="match status" value="1"/>
</dbReference>
<evidence type="ECO:0000256" key="2">
    <source>
        <dbReference type="ARBA" id="ARBA00022729"/>
    </source>
</evidence>
<dbReference type="GO" id="GO:0015920">
    <property type="term" value="P:lipopolysaccharide transport"/>
    <property type="evidence" value="ECO:0007669"/>
    <property type="project" value="UniProtKB-UniRule"/>
</dbReference>
<dbReference type="InterPro" id="IPR052037">
    <property type="entry name" value="LPS_export_LptA"/>
</dbReference>
<evidence type="ECO:0000256" key="3">
    <source>
        <dbReference type="ARBA" id="ARBA00022764"/>
    </source>
</evidence>
<comment type="subcellular location">
    <subcellularLocation>
        <location evidence="4">Periplasm</location>
    </subcellularLocation>
</comment>
<dbReference type="eggNOG" id="COG1934">
    <property type="taxonomic scope" value="Bacteria"/>
</dbReference>
<evidence type="ECO:0000259" key="6">
    <source>
        <dbReference type="Pfam" id="PF03968"/>
    </source>
</evidence>
<dbReference type="PANTHER" id="PTHR36504">
    <property type="entry name" value="LIPOPOLYSACCHARIDE EXPORT SYSTEM PROTEIN LPTA"/>
    <property type="match status" value="1"/>
</dbReference>
<feature type="compositionally biased region" description="Polar residues" evidence="5">
    <location>
        <begin position="159"/>
        <end position="168"/>
    </location>
</feature>
<dbReference type="GO" id="GO:0017089">
    <property type="term" value="F:glycolipid transfer activity"/>
    <property type="evidence" value="ECO:0007669"/>
    <property type="project" value="TreeGrafter"/>
</dbReference>
<dbReference type="GO" id="GO:0001530">
    <property type="term" value="F:lipopolysaccharide binding"/>
    <property type="evidence" value="ECO:0007669"/>
    <property type="project" value="InterPro"/>
</dbReference>
<accession>G2J9Q6</accession>
<gene>
    <name evidence="4" type="primary">lptA</name>
    <name evidence="7" type="ORF">CAGGBEG34_250003</name>
</gene>
<dbReference type="OrthoDB" id="5294855at2"/>
<evidence type="ECO:0000256" key="4">
    <source>
        <dbReference type="HAMAP-Rule" id="MF_01914"/>
    </source>
</evidence>
<dbReference type="InterPro" id="IPR005653">
    <property type="entry name" value="OstA-like_N"/>
</dbReference>
<comment type="function">
    <text evidence="4">Involved in the assembly of lipopolysaccharide (LPS). Required for the translocation of LPS from the inner membrane to the outer membrane.</text>
</comment>
<feature type="chain" id="PRO_5009012699" description="Lipopolysaccharide export system protein LptA" evidence="4">
    <location>
        <begin position="24"/>
        <end position="205"/>
    </location>
</feature>
<keyword evidence="1 4" id="KW-0813">Transport</keyword>
<dbReference type="InterPro" id="IPR014340">
    <property type="entry name" value="LptA"/>
</dbReference>
<dbReference type="GO" id="GO:0030288">
    <property type="term" value="C:outer membrane-bounded periplasmic space"/>
    <property type="evidence" value="ECO:0007669"/>
    <property type="project" value="TreeGrafter"/>
</dbReference>
<keyword evidence="3 4" id="KW-0574">Periplasm</keyword>
<feature type="compositionally biased region" description="Polar residues" evidence="5">
    <location>
        <begin position="195"/>
        <end position="205"/>
    </location>
</feature>
<feature type="domain" description="Organic solvent tolerance-like N-terminal" evidence="6">
    <location>
        <begin position="35"/>
        <end position="154"/>
    </location>
</feature>
<evidence type="ECO:0000256" key="5">
    <source>
        <dbReference type="SAM" id="MobiDB-lite"/>
    </source>
</evidence>
<comment type="subunit">
    <text evidence="4">Component of the lipopolysaccharide transport and assembly complex.</text>
</comment>